<evidence type="ECO:0000256" key="1">
    <source>
        <dbReference type="SAM" id="MobiDB-lite"/>
    </source>
</evidence>
<feature type="compositionally biased region" description="Basic residues" evidence="1">
    <location>
        <begin position="109"/>
        <end position="121"/>
    </location>
</feature>
<evidence type="ECO:0000313" key="2">
    <source>
        <dbReference type="EMBL" id="SFF20302.1"/>
    </source>
</evidence>
<dbReference type="Proteomes" id="UP000199645">
    <property type="component" value="Unassembled WGS sequence"/>
</dbReference>
<dbReference type="AlphaFoldDB" id="A0A1I2GS41"/>
<dbReference type="STRING" id="35752.SAMN05421541_107132"/>
<feature type="region of interest" description="Disordered" evidence="1">
    <location>
        <begin position="1"/>
        <end position="146"/>
    </location>
</feature>
<sequence length="315" mass="34372">MWAPRLPRTARPATATPSRCPSALRPAEARQHPRSRTTAYPAVPGRLSSPRSGWRHRSATGRCHTVPATPPATRSASRHDRTLGYSQQGRRAKPTSATARRQSSPRMSPRPRNRHSRRAPQRRTPSENPNPVKERPLARSGCRPGVAAGHGYRLVTNGCRSERLSVRSAVGHGYPLARTAVGLGHPAGHERSPAPNGRPRRTVARLERLLANGCRPRMVVCGNGRLWGRLPGEVAGAAELHERHLSGGMVLCRSRWCGRGPGFAVTGRFGPAAAFRPGRNACLAWWLTVLLVAVPSRLSNGPRPAHRWAFRNAGR</sequence>
<protein>
    <submittedName>
        <fullName evidence="2">Uncharacterized protein</fullName>
    </submittedName>
</protein>
<gene>
    <name evidence="2" type="ORF">SAMN05421541_107132</name>
</gene>
<name>A0A1I2GS41_9ACTN</name>
<reference evidence="2 3" key="1">
    <citation type="submission" date="2016-10" db="EMBL/GenBank/DDBJ databases">
        <authorList>
            <person name="de Groot N.N."/>
        </authorList>
    </citation>
    <scope>NUCLEOTIDE SEQUENCE [LARGE SCALE GENOMIC DNA]</scope>
    <source>
        <strain evidence="2 3">DSM 43019</strain>
    </source>
</reference>
<keyword evidence="3" id="KW-1185">Reference proteome</keyword>
<dbReference type="EMBL" id="FONV01000007">
    <property type="protein sequence ID" value="SFF20302.1"/>
    <property type="molecule type" value="Genomic_DNA"/>
</dbReference>
<proteinExistence type="predicted"/>
<organism evidence="2 3">
    <name type="scientific">Actinoplanes philippinensis</name>
    <dbReference type="NCBI Taxonomy" id="35752"/>
    <lineage>
        <taxon>Bacteria</taxon>
        <taxon>Bacillati</taxon>
        <taxon>Actinomycetota</taxon>
        <taxon>Actinomycetes</taxon>
        <taxon>Micromonosporales</taxon>
        <taxon>Micromonosporaceae</taxon>
        <taxon>Actinoplanes</taxon>
    </lineage>
</organism>
<accession>A0A1I2GS41</accession>
<evidence type="ECO:0000313" key="3">
    <source>
        <dbReference type="Proteomes" id="UP000199645"/>
    </source>
</evidence>
<feature type="compositionally biased region" description="Polar residues" evidence="1">
    <location>
        <begin position="84"/>
        <end position="99"/>
    </location>
</feature>